<reference evidence="1 2" key="1">
    <citation type="journal article" date="2012" name="J. Bacteriol.">
        <title>Draft Genome Sequence of Vibrio fischeri SR5, a Strain Isolated from the Light Organ of the Mediterranean Squid Sepiola robusta.</title>
        <authorList>
            <person name="Gyllborg M.C."/>
            <person name="Sahl J.W."/>
            <person name="Cronin D.C.III."/>
            <person name="Rasko D.A."/>
            <person name="Mandel M.J."/>
        </authorList>
    </citation>
    <scope>NUCLEOTIDE SEQUENCE [LARGE SCALE GENOMIC DNA]</scope>
    <source>
        <strain evidence="1 2">SR5</strain>
    </source>
</reference>
<dbReference type="Proteomes" id="UP000004521">
    <property type="component" value="Chromosome I"/>
</dbReference>
<protein>
    <submittedName>
        <fullName evidence="1">Uncharacterized protein</fullName>
    </submittedName>
</protein>
<evidence type="ECO:0000313" key="2">
    <source>
        <dbReference type="Proteomes" id="UP000004521"/>
    </source>
</evidence>
<dbReference type="EMBL" id="AHIH01000003">
    <property type="protein sequence ID" value="EHN70919.1"/>
    <property type="molecule type" value="Genomic_DNA"/>
</dbReference>
<sequence>MLNVFNNKELEKFNWFECPISVSELIERNLPRLDNEFTINNQEVSILIIENEVIQTSLVRISFVFKGKFIPVYDDESLFIQYEGTMATRRFEDFLYLGVKKNVN</sequence>
<proteinExistence type="predicted"/>
<organism evidence="1 2">
    <name type="scientific">Aliivibrio fischeri SR5</name>
    <dbReference type="NCBI Taxonomy" id="1088719"/>
    <lineage>
        <taxon>Bacteria</taxon>
        <taxon>Pseudomonadati</taxon>
        <taxon>Pseudomonadota</taxon>
        <taxon>Gammaproteobacteria</taxon>
        <taxon>Vibrionales</taxon>
        <taxon>Vibrionaceae</taxon>
        <taxon>Aliivibrio</taxon>
    </lineage>
</organism>
<name>A0AAV3EWY2_ALIFS</name>
<accession>A0AAV3EWY2</accession>
<dbReference type="AlphaFoldDB" id="A0AAV3EWY2"/>
<comment type="caution">
    <text evidence="1">The sequence shown here is derived from an EMBL/GenBank/DDBJ whole genome shotgun (WGS) entry which is preliminary data.</text>
</comment>
<evidence type="ECO:0000313" key="1">
    <source>
        <dbReference type="EMBL" id="EHN70919.1"/>
    </source>
</evidence>
<gene>
    <name evidence="1" type="ORF">VFSR5_0699</name>
</gene>